<evidence type="ECO:0000313" key="3">
    <source>
        <dbReference type="EMBL" id="MBB3209360.1"/>
    </source>
</evidence>
<dbReference type="Pfam" id="PF19051">
    <property type="entry name" value="GFO_IDH_MocA_C2"/>
    <property type="match status" value="1"/>
</dbReference>
<dbReference type="PANTHER" id="PTHR43818:SF5">
    <property type="entry name" value="OXIDOREDUCTASE FAMILY PROTEIN"/>
    <property type="match status" value="1"/>
</dbReference>
<dbReference type="InterPro" id="IPR000683">
    <property type="entry name" value="Gfo/Idh/MocA-like_OxRdtase_N"/>
</dbReference>
<evidence type="ECO:0000259" key="2">
    <source>
        <dbReference type="Pfam" id="PF19051"/>
    </source>
</evidence>
<dbReference type="AlphaFoldDB" id="A0A7W5E364"/>
<dbReference type="Gene3D" id="3.30.360.10">
    <property type="entry name" value="Dihydrodipicolinate Reductase, domain 2"/>
    <property type="match status" value="1"/>
</dbReference>
<dbReference type="RefSeq" id="WP_184307930.1">
    <property type="nucleotide sequence ID" value="NZ_JACHXU010000023.1"/>
</dbReference>
<keyword evidence="4" id="KW-1185">Reference proteome</keyword>
<dbReference type="PROSITE" id="PS51318">
    <property type="entry name" value="TAT"/>
    <property type="match status" value="1"/>
</dbReference>
<dbReference type="InterPro" id="IPR043906">
    <property type="entry name" value="Gfo/Idh/MocA_OxRdtase_bact_C"/>
</dbReference>
<sequence>MKPKHQTTPPRLARRSFVGGVAAGIATASLAGRVHAASANDEVRIAVLGAGGKGSQLASYLHKTRGAKVVIVADPDIGRAETTAALYQARPVIDLREALDSPDVDAVVIATCDHWHCLAAIWAIEAGKDVYVEKPLGHNQWEGRQVVDAAAKHGRIVQLGTQQRSDPIQAQVREFLHTEKTLGEIQYVQANRLGLRGPVGKRAEPLPFPKHIDRELWFGPAAVEPIYRNQLHYDWHWDWNTGTGEMGNWGVHILDDVRNVAYQDSQDLPDRITVGGGRVAWNDAGQTPNVHFALLETKTFPTMIALSNLPVKPGEKGAWHVSSASSPDQWPANAPGSGYVVVCEGGFYLGQRGNGQAIDRDGNVMRKFHENNVIIADHLQNFIDAVQTRDSSTLNAPIENGHFSTGWCNLANVAFRAGGSFSQEQLMADTEVAAWNHLVGGMTSHLSKFGVDARTLKSCPTLVHDTKNERFVGAHADLANRFLSREYRPGYEVRAIS</sequence>
<reference evidence="3 4" key="1">
    <citation type="submission" date="2020-08" db="EMBL/GenBank/DDBJ databases">
        <title>Genomic Encyclopedia of Type Strains, Phase III (KMG-III): the genomes of soil and plant-associated and newly described type strains.</title>
        <authorList>
            <person name="Whitman W."/>
        </authorList>
    </citation>
    <scope>NUCLEOTIDE SEQUENCE [LARGE SCALE GENOMIC DNA]</scope>
    <source>
        <strain evidence="3 4">CECT 8075</strain>
    </source>
</reference>
<organism evidence="3 4">
    <name type="scientific">Aporhodopirellula rubra</name>
    <dbReference type="NCBI Taxonomy" id="980271"/>
    <lineage>
        <taxon>Bacteria</taxon>
        <taxon>Pseudomonadati</taxon>
        <taxon>Planctomycetota</taxon>
        <taxon>Planctomycetia</taxon>
        <taxon>Pirellulales</taxon>
        <taxon>Pirellulaceae</taxon>
        <taxon>Aporhodopirellula</taxon>
    </lineage>
</organism>
<feature type="domain" description="Gfo/Idh/MocA-like oxidoreductase bacterial type C-terminal" evidence="2">
    <location>
        <begin position="203"/>
        <end position="274"/>
    </location>
</feature>
<protein>
    <submittedName>
        <fullName evidence="3">Putative dehydrogenase</fullName>
    </submittedName>
</protein>
<dbReference type="PANTHER" id="PTHR43818">
    <property type="entry name" value="BCDNA.GH03377"/>
    <property type="match status" value="1"/>
</dbReference>
<dbReference type="Gene3D" id="3.40.50.720">
    <property type="entry name" value="NAD(P)-binding Rossmann-like Domain"/>
    <property type="match status" value="1"/>
</dbReference>
<evidence type="ECO:0000259" key="1">
    <source>
        <dbReference type="Pfam" id="PF01408"/>
    </source>
</evidence>
<dbReference type="EMBL" id="JACHXU010000023">
    <property type="protein sequence ID" value="MBB3209360.1"/>
    <property type="molecule type" value="Genomic_DNA"/>
</dbReference>
<dbReference type="Proteomes" id="UP000536179">
    <property type="component" value="Unassembled WGS sequence"/>
</dbReference>
<accession>A0A7W5E364</accession>
<feature type="domain" description="Gfo/Idh/MocA-like oxidoreductase N-terminal" evidence="1">
    <location>
        <begin position="43"/>
        <end position="160"/>
    </location>
</feature>
<dbReference type="Pfam" id="PF01408">
    <property type="entry name" value="GFO_IDH_MocA"/>
    <property type="match status" value="1"/>
</dbReference>
<dbReference type="InterPro" id="IPR050463">
    <property type="entry name" value="Gfo/Idh/MocA_oxidrdct_glycsds"/>
</dbReference>
<name>A0A7W5E364_9BACT</name>
<dbReference type="SUPFAM" id="SSF55347">
    <property type="entry name" value="Glyceraldehyde-3-phosphate dehydrogenase-like, C-terminal domain"/>
    <property type="match status" value="1"/>
</dbReference>
<dbReference type="GO" id="GO:0000166">
    <property type="term" value="F:nucleotide binding"/>
    <property type="evidence" value="ECO:0007669"/>
    <property type="project" value="InterPro"/>
</dbReference>
<dbReference type="InterPro" id="IPR036291">
    <property type="entry name" value="NAD(P)-bd_dom_sf"/>
</dbReference>
<proteinExistence type="predicted"/>
<evidence type="ECO:0000313" key="4">
    <source>
        <dbReference type="Proteomes" id="UP000536179"/>
    </source>
</evidence>
<dbReference type="SUPFAM" id="SSF51735">
    <property type="entry name" value="NAD(P)-binding Rossmann-fold domains"/>
    <property type="match status" value="1"/>
</dbReference>
<comment type="caution">
    <text evidence="3">The sequence shown here is derived from an EMBL/GenBank/DDBJ whole genome shotgun (WGS) entry which is preliminary data.</text>
</comment>
<gene>
    <name evidence="3" type="ORF">FHS27_005200</name>
</gene>
<dbReference type="InterPro" id="IPR006311">
    <property type="entry name" value="TAT_signal"/>
</dbReference>